<dbReference type="SUPFAM" id="SSF52833">
    <property type="entry name" value="Thioredoxin-like"/>
    <property type="match status" value="1"/>
</dbReference>
<name>A0A412ZG64_9FIRM</name>
<reference evidence="1 2" key="1">
    <citation type="submission" date="2018-08" db="EMBL/GenBank/DDBJ databases">
        <title>A genome reference for cultivated species of the human gut microbiota.</title>
        <authorList>
            <person name="Zou Y."/>
            <person name="Xue W."/>
            <person name="Luo G."/>
        </authorList>
    </citation>
    <scope>NUCLEOTIDE SEQUENCE [LARGE SCALE GENOMIC DNA]</scope>
    <source>
        <strain evidence="1 2">AF14-18</strain>
    </source>
</reference>
<gene>
    <name evidence="1" type="ORF">DWW02_05870</name>
</gene>
<organism evidence="1 2">
    <name type="scientific">Enterocloster bolteae</name>
    <dbReference type="NCBI Taxonomy" id="208479"/>
    <lineage>
        <taxon>Bacteria</taxon>
        <taxon>Bacillati</taxon>
        <taxon>Bacillota</taxon>
        <taxon>Clostridia</taxon>
        <taxon>Lachnospirales</taxon>
        <taxon>Lachnospiraceae</taxon>
        <taxon>Enterocloster</taxon>
    </lineage>
</organism>
<dbReference type="InterPro" id="IPR005243">
    <property type="entry name" value="THIRX-like_proc"/>
</dbReference>
<evidence type="ECO:0000313" key="1">
    <source>
        <dbReference type="EMBL" id="RGV79240.1"/>
    </source>
</evidence>
<dbReference type="InterPro" id="IPR012336">
    <property type="entry name" value="Thioredoxin-like_fold"/>
</dbReference>
<dbReference type="Proteomes" id="UP000284543">
    <property type="component" value="Unassembled WGS sequence"/>
</dbReference>
<dbReference type="EMBL" id="QRZM01000001">
    <property type="protein sequence ID" value="RGV79240.1"/>
    <property type="molecule type" value="Genomic_DNA"/>
</dbReference>
<dbReference type="AlphaFoldDB" id="A0A412ZG64"/>
<protein>
    <submittedName>
        <fullName evidence="1">Thioredoxin family protein</fullName>
    </submittedName>
</protein>
<dbReference type="Gene3D" id="3.40.30.10">
    <property type="entry name" value="Glutaredoxin"/>
    <property type="match status" value="1"/>
</dbReference>
<dbReference type="Pfam" id="PF13192">
    <property type="entry name" value="Thioredoxin_3"/>
    <property type="match status" value="1"/>
</dbReference>
<dbReference type="GeneID" id="23116701"/>
<dbReference type="InterPro" id="IPR036249">
    <property type="entry name" value="Thioredoxin-like_sf"/>
</dbReference>
<sequence length="76" mass="8423">MNIKVIGTGCEKCDALYKNVQNAIKELDIDAEIEKVEDLIDIVKLGVMTSPSLMVDGKLVISGRVAKMEELVKLFR</sequence>
<evidence type="ECO:0000313" key="2">
    <source>
        <dbReference type="Proteomes" id="UP000284543"/>
    </source>
</evidence>
<accession>A0A412ZG64</accession>
<dbReference type="RefSeq" id="WP_002565266.1">
    <property type="nucleotide sequence ID" value="NZ_BAABZS010000001.1"/>
</dbReference>
<dbReference type="PANTHER" id="PTHR36450">
    <property type="entry name" value="THIOREDOXIN"/>
    <property type="match status" value="1"/>
</dbReference>
<dbReference type="NCBIfam" id="TIGR00412">
    <property type="entry name" value="redox_disulf_2"/>
    <property type="match status" value="1"/>
</dbReference>
<comment type="caution">
    <text evidence="1">The sequence shown here is derived from an EMBL/GenBank/DDBJ whole genome shotgun (WGS) entry which is preliminary data.</text>
</comment>
<dbReference type="PIRSF" id="PIRSF037031">
    <property type="entry name" value="Redox_disulphide_2"/>
    <property type="match status" value="1"/>
</dbReference>
<proteinExistence type="predicted"/>
<dbReference type="PANTHER" id="PTHR36450:SF1">
    <property type="entry name" value="THIOREDOXIN"/>
    <property type="match status" value="1"/>
</dbReference>